<sequence>MIAAVAALALAGCTGYDKFSGTGGSEWLDDNEPPDAEPIYEAPQVPAPAPAPVPEPSYWTCFYDPTFNNDWHDDVVCANGSERHRPYLRDWDSFVTEDEIMASAFEYEAELNARLDAPAPPADPASSNLDDRWSTKIRDLDDRWSTKVR</sequence>
<comment type="caution">
    <text evidence="2">The sequence shown here is derived from an EMBL/GenBank/DDBJ whole genome shotgun (WGS) entry which is preliminary data.</text>
</comment>
<gene>
    <name evidence="2" type="ORF">FJ693_08630</name>
</gene>
<keyword evidence="3" id="KW-1185">Reference proteome</keyword>
<accession>A0A552WRZ3</accession>
<protein>
    <submittedName>
        <fullName evidence="2">Uncharacterized protein</fullName>
    </submittedName>
</protein>
<dbReference type="EMBL" id="VJXR01000020">
    <property type="protein sequence ID" value="TRW45590.1"/>
    <property type="molecule type" value="Genomic_DNA"/>
</dbReference>
<proteinExistence type="predicted"/>
<evidence type="ECO:0000256" key="1">
    <source>
        <dbReference type="SAM" id="MobiDB-lite"/>
    </source>
</evidence>
<organism evidence="2 3">
    <name type="scientific">Georgenia yuyongxinii</name>
    <dbReference type="NCBI Taxonomy" id="2589797"/>
    <lineage>
        <taxon>Bacteria</taxon>
        <taxon>Bacillati</taxon>
        <taxon>Actinomycetota</taxon>
        <taxon>Actinomycetes</taxon>
        <taxon>Micrococcales</taxon>
        <taxon>Bogoriellaceae</taxon>
        <taxon>Georgenia</taxon>
    </lineage>
</organism>
<name>A0A552WRZ3_9MICO</name>
<dbReference type="Proteomes" id="UP000318693">
    <property type="component" value="Unassembled WGS sequence"/>
</dbReference>
<reference evidence="2 3" key="1">
    <citation type="submission" date="2019-07" db="EMBL/GenBank/DDBJ databases">
        <title>Georgenia wutianyii sp. nov. and Georgenia *** sp. nov. isolated from plateau pika (Ochotona curzoniae) in the Qinghai-Tibet plateau of China.</title>
        <authorList>
            <person name="Tian Z."/>
        </authorList>
    </citation>
    <scope>NUCLEOTIDE SEQUENCE [LARGE SCALE GENOMIC DNA]</scope>
    <source>
        <strain evidence="2 3">Z446</strain>
    </source>
</reference>
<feature type="region of interest" description="Disordered" evidence="1">
    <location>
        <begin position="24"/>
        <end position="51"/>
    </location>
</feature>
<dbReference type="AlphaFoldDB" id="A0A552WRZ3"/>
<dbReference type="RefSeq" id="WP_143418131.1">
    <property type="nucleotide sequence ID" value="NZ_VJXR01000020.1"/>
</dbReference>
<evidence type="ECO:0000313" key="3">
    <source>
        <dbReference type="Proteomes" id="UP000318693"/>
    </source>
</evidence>
<evidence type="ECO:0000313" key="2">
    <source>
        <dbReference type="EMBL" id="TRW45590.1"/>
    </source>
</evidence>